<dbReference type="SMART" id="SM00220">
    <property type="entry name" value="S_TKc"/>
    <property type="match status" value="1"/>
</dbReference>
<dbReference type="Proteomes" id="UP000095280">
    <property type="component" value="Unplaced"/>
</dbReference>
<proteinExistence type="predicted"/>
<dbReference type="WBParaSite" id="maker-uti_cns_0004961-snap-gene-0.5-mRNA-1">
    <property type="protein sequence ID" value="maker-uti_cns_0004961-snap-gene-0.5-mRNA-1"/>
    <property type="gene ID" value="maker-uti_cns_0004961-snap-gene-0.5"/>
</dbReference>
<dbReference type="PROSITE" id="PS50011">
    <property type="entry name" value="PROTEIN_KINASE_DOM"/>
    <property type="match status" value="1"/>
</dbReference>
<protein>
    <submittedName>
        <fullName evidence="2">Protein kinase domain-containing protein</fullName>
    </submittedName>
</protein>
<keyword evidence="1" id="KW-1185">Reference proteome</keyword>
<dbReference type="SUPFAM" id="SSF56112">
    <property type="entry name" value="Protein kinase-like (PK-like)"/>
    <property type="match status" value="1"/>
</dbReference>
<organism evidence="1 2">
    <name type="scientific">Macrostomum lignano</name>
    <dbReference type="NCBI Taxonomy" id="282301"/>
    <lineage>
        <taxon>Eukaryota</taxon>
        <taxon>Metazoa</taxon>
        <taxon>Spiralia</taxon>
        <taxon>Lophotrochozoa</taxon>
        <taxon>Platyhelminthes</taxon>
        <taxon>Rhabditophora</taxon>
        <taxon>Macrostomorpha</taxon>
        <taxon>Macrostomida</taxon>
        <taxon>Macrostomidae</taxon>
        <taxon>Macrostomum</taxon>
    </lineage>
</organism>
<evidence type="ECO:0000313" key="1">
    <source>
        <dbReference type="Proteomes" id="UP000095280"/>
    </source>
</evidence>
<dbReference type="OrthoDB" id="5979581at2759"/>
<dbReference type="Gene3D" id="1.10.510.10">
    <property type="entry name" value="Transferase(Phosphotransferase) domain 1"/>
    <property type="match status" value="1"/>
</dbReference>
<dbReference type="STRING" id="282301.A0A1I8H9Z4"/>
<sequence>MHAAKRLAWQKFHRQSQRNHELKLSYAQQLDLAKLELRKQFETLAEADKLFCSLFKLRRDSQPLGVGSFGMVLLAEAVDDVTAGCLARAQAAAAAAATPSLPSSISWPSWRLEPPASAALDDADEIAPPASGSASRRLALTRGQPVAVKFEFNIDRRKRKYQLAGEFRLLTELFNCYGAGLEGFPEPFLFGSLQTGDSFTDGGAAYRCHHYLAMELLGENLRARFQDLPPPPRSGHSDGSPATFPLSFVFDVARQLLTRLMLLHAEPICVTHNDLKLDQLMLGRGDKSHIVYLVDFGLALKYRSKTRSRWGNRRYASRFSHQGVNSPLTDLESAAYIVARFLRNSFPWDGMQGSDSDSRRRGMARLKTRLWSFVEHVRRGRCLQPRQGSPDWPRLFFADRTDAQGRGGPQLLKYMSRLIEYTRSQLTAAESIDYNYLFNCFVLPHGAED</sequence>
<evidence type="ECO:0000313" key="2">
    <source>
        <dbReference type="WBParaSite" id="maker-uti_cns_0004961-snap-gene-0.5-mRNA-1"/>
    </source>
</evidence>
<accession>A0A1I8H9Z4</accession>
<dbReference type="InterPro" id="IPR000719">
    <property type="entry name" value="Prot_kinase_dom"/>
</dbReference>
<reference evidence="2" key="1">
    <citation type="submission" date="2016-11" db="UniProtKB">
        <authorList>
            <consortium name="WormBaseParasite"/>
        </authorList>
    </citation>
    <scope>IDENTIFICATION</scope>
</reference>
<dbReference type="GO" id="GO:0004672">
    <property type="term" value="F:protein kinase activity"/>
    <property type="evidence" value="ECO:0007669"/>
    <property type="project" value="InterPro"/>
</dbReference>
<dbReference type="InterPro" id="IPR011009">
    <property type="entry name" value="Kinase-like_dom_sf"/>
</dbReference>
<dbReference type="AlphaFoldDB" id="A0A1I8H9Z4"/>
<dbReference type="GO" id="GO:0005524">
    <property type="term" value="F:ATP binding"/>
    <property type="evidence" value="ECO:0007669"/>
    <property type="project" value="InterPro"/>
</dbReference>
<dbReference type="PANTHER" id="PTHR11909">
    <property type="entry name" value="CASEIN KINASE-RELATED"/>
    <property type="match status" value="1"/>
</dbReference>
<dbReference type="InterPro" id="IPR050235">
    <property type="entry name" value="CK1_Ser-Thr_kinase"/>
</dbReference>
<name>A0A1I8H9Z4_9PLAT</name>